<evidence type="ECO:0000313" key="2">
    <source>
        <dbReference type="EMBL" id="MDZ8119294.1"/>
    </source>
</evidence>
<keyword evidence="3" id="KW-1185">Reference proteome</keyword>
<accession>A0ABU5MYP4</accession>
<name>A0ABU5MYP4_9BACT</name>
<sequence length="657" mass="71238">MKSGIIKKRYAVLGALVLTGIAAQAVVVNFTAGEGYTNGVLNGQQSWVTSADVPVDSNAGTVGGHVVSNRTGMGYVIGIYGSDGVDVAIYDKYQTSIDFTFGEGYNDNFVTNGLGPADDGYYDPAQGFKTATQGKPIINASLYGGSTNGAENIEAGLVRNGGTGYKFRMYETSWEDFGWDGTSAKPWPPTYESGAVASDLVGISVGDGDYISDMLRITLTVTRGANVNDWAIKAQLFNLDSEAPDVALIEASWIGVTHTNLYDATQMFGGFGNGQSDSNGLMHNRTIHKLTFEAFKAPENFVLWGGTDIINGSDTNINLSPEVTRWRMPLRGFNNKTYVAGTESSPTNSAYYPNRAGRSPNFNFTLNWNWGDMEVRDVDEWNPGDNVDYISVNHGGNSAAHSTNFEAMVVWEEFLTDPSKLESLGAGIRTSDIYVSDHSIFRFIFQGADGEWYASEEQVVPDRTGSDWDAFGDYTIGNVAAATWYEFSPLVNGTATVGVATSAVLDDIQAVGIWLKRTGPEAQFGYGFDINSFSVRGRSGSLYQDWSDAYALIGGQNADEDGDDLNNYSEWVFGGNPTNAADVGTRPVLDVKTGNYAYELVGDEKVTVHIQTRDDLIIGDWESIYTNTVSFDDGIMHAYTNNVGTEAAKKFIRISVD</sequence>
<evidence type="ECO:0000313" key="3">
    <source>
        <dbReference type="Proteomes" id="UP001290861"/>
    </source>
</evidence>
<reference evidence="2 3" key="1">
    <citation type="journal article" date="2024" name="Appl. Environ. Microbiol.">
        <title>Pontiella agarivorans sp. nov., a novel marine anaerobic bacterium capable of degrading macroalgal polysaccharides and fixing nitrogen.</title>
        <authorList>
            <person name="Liu N."/>
            <person name="Kivenson V."/>
            <person name="Peng X."/>
            <person name="Cui Z."/>
            <person name="Lankiewicz T.S."/>
            <person name="Gosselin K.M."/>
            <person name="English C.J."/>
            <person name="Blair E.M."/>
            <person name="O'Malley M.A."/>
            <person name="Valentine D.L."/>
        </authorList>
    </citation>
    <scope>NUCLEOTIDE SEQUENCE [LARGE SCALE GENOMIC DNA]</scope>
    <source>
        <strain evidence="2 3">NLcol2</strain>
    </source>
</reference>
<feature type="chain" id="PRO_5047416251" evidence="1">
    <location>
        <begin position="26"/>
        <end position="657"/>
    </location>
</feature>
<gene>
    <name evidence="2" type="ORF">P9H32_11735</name>
</gene>
<feature type="signal peptide" evidence="1">
    <location>
        <begin position="1"/>
        <end position="25"/>
    </location>
</feature>
<comment type="caution">
    <text evidence="2">The sequence shown here is derived from an EMBL/GenBank/DDBJ whole genome shotgun (WGS) entry which is preliminary data.</text>
</comment>
<keyword evidence="1" id="KW-0732">Signal</keyword>
<dbReference type="RefSeq" id="WP_322609078.1">
    <property type="nucleotide sequence ID" value="NZ_JARVCO010000010.1"/>
</dbReference>
<evidence type="ECO:0000256" key="1">
    <source>
        <dbReference type="SAM" id="SignalP"/>
    </source>
</evidence>
<organism evidence="2 3">
    <name type="scientific">Pontiella agarivorans</name>
    <dbReference type="NCBI Taxonomy" id="3038953"/>
    <lineage>
        <taxon>Bacteria</taxon>
        <taxon>Pseudomonadati</taxon>
        <taxon>Kiritimatiellota</taxon>
        <taxon>Kiritimatiellia</taxon>
        <taxon>Kiritimatiellales</taxon>
        <taxon>Pontiellaceae</taxon>
        <taxon>Pontiella</taxon>
    </lineage>
</organism>
<dbReference type="Proteomes" id="UP001290861">
    <property type="component" value="Unassembled WGS sequence"/>
</dbReference>
<protein>
    <submittedName>
        <fullName evidence="2">Uncharacterized protein</fullName>
    </submittedName>
</protein>
<proteinExistence type="predicted"/>
<dbReference type="EMBL" id="JARVCO010000010">
    <property type="protein sequence ID" value="MDZ8119294.1"/>
    <property type="molecule type" value="Genomic_DNA"/>
</dbReference>